<dbReference type="KEGG" id="thd:BHV28_17280"/>
<keyword evidence="5" id="KW-0997">Cell inner membrane</keyword>
<keyword evidence="3 5" id="KW-1133">Transmembrane helix</keyword>
<keyword evidence="4 5" id="KW-0472">Membrane</keyword>
<evidence type="ECO:0000313" key="6">
    <source>
        <dbReference type="EMBL" id="AQS42398.1"/>
    </source>
</evidence>
<dbReference type="Pfam" id="PF04279">
    <property type="entry name" value="IspA"/>
    <property type="match status" value="1"/>
</dbReference>
<reference evidence="6 7" key="1">
    <citation type="journal article" date="2010" name="Science">
        <title>Genomic comparison of the ants Camponotus floridanus and Harpegnathos saltator.</title>
        <authorList>
            <person name="Bonasio R."/>
            <person name="Zhang G."/>
            <person name="Ye C."/>
            <person name="Mutti N.S."/>
            <person name="Fang X."/>
            <person name="Qin N."/>
            <person name="Donahue G."/>
            <person name="Yang P."/>
            <person name="Li Q."/>
            <person name="Li C."/>
            <person name="Zhang P."/>
            <person name="Huang Z."/>
            <person name="Berger S.L."/>
            <person name="Reinberg D."/>
            <person name="Wang J."/>
            <person name="Liebig J."/>
        </authorList>
    </citation>
    <scope>NUCLEOTIDE SEQUENCE [LARGE SCALE GENOMIC DNA]</scope>
    <source>
        <strain evidence="6 7">Hsal</strain>
    </source>
</reference>
<dbReference type="PANTHER" id="PTHR36917">
    <property type="entry name" value="INTRACELLULAR SEPTATION PROTEIN A-RELATED"/>
    <property type="match status" value="1"/>
</dbReference>
<evidence type="ECO:0000256" key="4">
    <source>
        <dbReference type="ARBA" id="ARBA00023136"/>
    </source>
</evidence>
<name>A0A1U9JX32_9HYPH</name>
<feature type="transmembrane region" description="Helical" evidence="5">
    <location>
        <begin position="87"/>
        <end position="107"/>
    </location>
</feature>
<dbReference type="EMBL" id="CP017315">
    <property type="protein sequence ID" value="AQS42398.1"/>
    <property type="molecule type" value="Genomic_DNA"/>
</dbReference>
<dbReference type="AlphaFoldDB" id="A0A1U9JX32"/>
<sequence length="225" mass="25564">MTSSLFEPEPGKDKEASSASMPPALKLSLEMGPLVIFFVANFFGQWLIDHVPLFSSFEKPIFPATALFMIAIISSLATSWILARRVLVMPLVSGVFVLIFGSLTLWLQDATFVKIKPTITSVLFALILFGGLLFKKSLLGYVFDSAFQLDAEGWRKLTFRWAFFFLFLALVNEIIWRNFSDDFWTNFHVLASTIFTFIFLATQMPMIMRHSLEQPPSDKNEDHAD</sequence>
<dbReference type="GO" id="GO:0005886">
    <property type="term" value="C:plasma membrane"/>
    <property type="evidence" value="ECO:0007669"/>
    <property type="project" value="UniProtKB-SubCell"/>
</dbReference>
<gene>
    <name evidence="5" type="primary">yciB</name>
    <name evidence="6" type="ORF">BHV28_17280</name>
</gene>
<evidence type="ECO:0000256" key="5">
    <source>
        <dbReference type="HAMAP-Rule" id="MF_00189"/>
    </source>
</evidence>
<evidence type="ECO:0000256" key="1">
    <source>
        <dbReference type="ARBA" id="ARBA00022475"/>
    </source>
</evidence>
<dbReference type="NCBIfam" id="NF001323">
    <property type="entry name" value="PRK00259.1-1"/>
    <property type="match status" value="1"/>
</dbReference>
<evidence type="ECO:0000256" key="2">
    <source>
        <dbReference type="ARBA" id="ARBA00022692"/>
    </source>
</evidence>
<dbReference type="HAMAP" id="MF_00189">
    <property type="entry name" value="YciB"/>
    <property type="match status" value="1"/>
</dbReference>
<reference evidence="6 7" key="2">
    <citation type="journal article" date="2016" name="Sci. Rep.">
        <title>The genome of Rhizobiales bacteria in predatory ants reveals urease gene functions but no genes for nitrogen fixation.</title>
        <authorList>
            <person name="Neuvonen M.M."/>
            <person name="Tamarit D."/>
            <person name="Naslund K."/>
            <person name="Liebig J."/>
            <person name="Feldhaar H."/>
            <person name="Moran N.A."/>
            <person name="Guy L."/>
            <person name="Andersson S.G."/>
        </authorList>
    </citation>
    <scope>NUCLEOTIDE SEQUENCE [LARGE SCALE GENOMIC DNA]</scope>
    <source>
        <strain evidence="6 7">Hsal</strain>
    </source>
</reference>
<keyword evidence="1 5" id="KW-1003">Cell membrane</keyword>
<comment type="function">
    <text evidence="5">Plays a role in cell envelope biogenesis, maintenance of cell envelope integrity and membrane homeostasis.</text>
</comment>
<feature type="transmembrane region" description="Helical" evidence="5">
    <location>
        <begin position="158"/>
        <end position="175"/>
    </location>
</feature>
<dbReference type="STRING" id="1902579.BHV28_17280"/>
<feature type="transmembrane region" description="Helical" evidence="5">
    <location>
        <begin position="60"/>
        <end position="81"/>
    </location>
</feature>
<organism evidence="6 7">
    <name type="scientific">Candidatus Tokpelaia hoelldobleri</name>
    <dbReference type="NCBI Taxonomy" id="1902579"/>
    <lineage>
        <taxon>Bacteria</taxon>
        <taxon>Pseudomonadati</taxon>
        <taxon>Pseudomonadota</taxon>
        <taxon>Alphaproteobacteria</taxon>
        <taxon>Hyphomicrobiales</taxon>
        <taxon>Candidatus Tokpelaia</taxon>
    </lineage>
</organism>
<accession>A0A1U9JX32</accession>
<comment type="similarity">
    <text evidence="5">Belongs to the YciB family.</text>
</comment>
<comment type="subcellular location">
    <subcellularLocation>
        <location evidence="5">Cell inner membrane</location>
        <topology evidence="5">Multi-pass membrane protein</topology>
    </subcellularLocation>
</comment>
<dbReference type="PANTHER" id="PTHR36917:SF1">
    <property type="entry name" value="INNER MEMBRANE-SPANNING PROTEIN YCIB"/>
    <property type="match status" value="1"/>
</dbReference>
<evidence type="ECO:0000313" key="7">
    <source>
        <dbReference type="Proteomes" id="UP000188912"/>
    </source>
</evidence>
<feature type="transmembrane region" description="Helical" evidence="5">
    <location>
        <begin position="187"/>
        <end position="208"/>
    </location>
</feature>
<keyword evidence="7" id="KW-1185">Reference proteome</keyword>
<protein>
    <recommendedName>
        <fullName evidence="5">Inner membrane-spanning protein YciB</fullName>
    </recommendedName>
</protein>
<feature type="transmembrane region" description="Helical" evidence="5">
    <location>
        <begin position="119"/>
        <end position="138"/>
    </location>
</feature>
<feature type="transmembrane region" description="Helical" evidence="5">
    <location>
        <begin position="31"/>
        <end position="48"/>
    </location>
</feature>
<dbReference type="InterPro" id="IPR006008">
    <property type="entry name" value="YciB"/>
</dbReference>
<dbReference type="Proteomes" id="UP000188912">
    <property type="component" value="Chromosome"/>
</dbReference>
<proteinExistence type="inferred from homology"/>
<evidence type="ECO:0000256" key="3">
    <source>
        <dbReference type="ARBA" id="ARBA00022989"/>
    </source>
</evidence>
<keyword evidence="2 5" id="KW-0812">Transmembrane</keyword>